<dbReference type="SUPFAM" id="SSF50129">
    <property type="entry name" value="GroES-like"/>
    <property type="match status" value="1"/>
</dbReference>
<dbReference type="InterPro" id="IPR002364">
    <property type="entry name" value="Quin_OxRdtase/zeta-crystal_CS"/>
</dbReference>
<feature type="region of interest" description="C-terminal hotdog fold" evidence="9">
    <location>
        <begin position="1071"/>
        <end position="1229"/>
    </location>
</feature>
<feature type="region of interest" description="N-terminal hotdog fold" evidence="9">
    <location>
        <begin position="898"/>
        <end position="1034"/>
    </location>
</feature>
<dbReference type="SUPFAM" id="SSF53901">
    <property type="entry name" value="Thiolase-like"/>
    <property type="match status" value="2"/>
</dbReference>
<dbReference type="SMART" id="SM00822">
    <property type="entry name" value="PKS_KR"/>
    <property type="match status" value="1"/>
</dbReference>
<comment type="pathway">
    <text evidence="1">Secondary metabolite biosynthesis.</text>
</comment>
<dbReference type="InterPro" id="IPR014031">
    <property type="entry name" value="Ketoacyl_synth_C"/>
</dbReference>
<dbReference type="PANTHER" id="PTHR43775:SF29">
    <property type="entry name" value="ASPERFURANONE POLYKETIDE SYNTHASE AFOG-RELATED"/>
    <property type="match status" value="1"/>
</dbReference>
<dbReference type="SMART" id="SM00825">
    <property type="entry name" value="PKS_KS"/>
    <property type="match status" value="1"/>
</dbReference>
<dbReference type="Gene3D" id="3.40.47.10">
    <property type="match status" value="2"/>
</dbReference>
<dbReference type="Gene3D" id="3.30.70.3290">
    <property type="match status" value="1"/>
</dbReference>
<dbReference type="InterPro" id="IPR049552">
    <property type="entry name" value="PKS_DH_N"/>
</dbReference>
<protein>
    <recommendedName>
        <fullName evidence="16">Polyketide synthase</fullName>
    </recommendedName>
</protein>
<keyword evidence="7" id="KW-0511">Multifunctional enzyme</keyword>
<dbReference type="InterPro" id="IPR013217">
    <property type="entry name" value="Methyltransf_12"/>
</dbReference>
<dbReference type="SMART" id="SM00826">
    <property type="entry name" value="PKS_DH"/>
    <property type="match status" value="1"/>
</dbReference>
<dbReference type="Gene3D" id="3.10.129.110">
    <property type="entry name" value="Polyketide synthase dehydratase"/>
    <property type="match status" value="1"/>
</dbReference>
<dbReference type="EMBL" id="JABEXW010000341">
    <property type="protein sequence ID" value="KAF4965561.1"/>
    <property type="molecule type" value="Genomic_DNA"/>
</dbReference>
<feature type="active site" description="Proton donor; for dehydratase activity" evidence="9">
    <location>
        <position position="1138"/>
    </location>
</feature>
<organism evidence="14 15">
    <name type="scientific">Fusarium sarcochroum</name>
    <dbReference type="NCBI Taxonomy" id="1208366"/>
    <lineage>
        <taxon>Eukaryota</taxon>
        <taxon>Fungi</taxon>
        <taxon>Dikarya</taxon>
        <taxon>Ascomycota</taxon>
        <taxon>Pezizomycotina</taxon>
        <taxon>Sordariomycetes</taxon>
        <taxon>Hypocreomycetidae</taxon>
        <taxon>Hypocreales</taxon>
        <taxon>Nectriaceae</taxon>
        <taxon>Fusarium</taxon>
        <taxon>Fusarium lateritium species complex</taxon>
    </lineage>
</organism>
<dbReference type="Gene3D" id="3.40.50.150">
    <property type="entry name" value="Vaccinia Virus protein VP39"/>
    <property type="match status" value="1"/>
</dbReference>
<dbReference type="CDD" id="cd00833">
    <property type="entry name" value="PKS"/>
    <property type="match status" value="1"/>
</dbReference>
<dbReference type="PROSITE" id="PS52004">
    <property type="entry name" value="KS3_2"/>
    <property type="match status" value="1"/>
</dbReference>
<keyword evidence="3" id="KW-0597">Phosphoprotein</keyword>
<dbReference type="PROSITE" id="PS00606">
    <property type="entry name" value="KS3_1"/>
    <property type="match status" value="1"/>
</dbReference>
<evidence type="ECO:0000256" key="6">
    <source>
        <dbReference type="ARBA" id="ARBA00023002"/>
    </source>
</evidence>
<dbReference type="Proteomes" id="UP000622797">
    <property type="component" value="Unassembled WGS sequence"/>
</dbReference>
<dbReference type="SUPFAM" id="SSF53335">
    <property type="entry name" value="S-adenosyl-L-methionine-dependent methyltransferases"/>
    <property type="match status" value="1"/>
</dbReference>
<evidence type="ECO:0000259" key="12">
    <source>
        <dbReference type="PROSITE" id="PS52004"/>
    </source>
</evidence>
<comment type="caution">
    <text evidence="14">The sequence shown here is derived from an EMBL/GenBank/DDBJ whole genome shotgun (WGS) entry which is preliminary data.</text>
</comment>
<dbReference type="Gene3D" id="1.10.1200.10">
    <property type="entry name" value="ACP-like"/>
    <property type="match status" value="1"/>
</dbReference>
<proteinExistence type="predicted"/>
<dbReference type="SUPFAM" id="SSF52151">
    <property type="entry name" value="FabD/lysophospholipase-like"/>
    <property type="match status" value="1"/>
</dbReference>
<dbReference type="Pfam" id="PF16197">
    <property type="entry name" value="KAsynt_C_assoc"/>
    <property type="match status" value="1"/>
</dbReference>
<reference evidence="14" key="2">
    <citation type="submission" date="2020-05" db="EMBL/GenBank/DDBJ databases">
        <authorList>
            <person name="Kim H.-S."/>
            <person name="Proctor R.H."/>
            <person name="Brown D.W."/>
        </authorList>
    </citation>
    <scope>NUCLEOTIDE SEQUENCE</scope>
    <source>
        <strain evidence="14">NRRL 20472</strain>
    </source>
</reference>
<keyword evidence="5" id="KW-0521">NADP</keyword>
<dbReference type="InterPro" id="IPR013968">
    <property type="entry name" value="PKS_KR"/>
</dbReference>
<dbReference type="InterPro" id="IPR001227">
    <property type="entry name" value="Ac_transferase_dom_sf"/>
</dbReference>
<feature type="domain" description="PKS/mFAS DH" evidence="13">
    <location>
        <begin position="898"/>
        <end position="1229"/>
    </location>
</feature>
<dbReference type="InterPro" id="IPR011032">
    <property type="entry name" value="GroES-like_sf"/>
</dbReference>
<dbReference type="PROSITE" id="PS52019">
    <property type="entry name" value="PKS_MFAS_DH"/>
    <property type="match status" value="1"/>
</dbReference>
<dbReference type="InterPro" id="IPR036736">
    <property type="entry name" value="ACP-like_sf"/>
</dbReference>
<evidence type="ECO:0000256" key="8">
    <source>
        <dbReference type="ARBA" id="ARBA00023315"/>
    </source>
</evidence>
<evidence type="ECO:0000256" key="3">
    <source>
        <dbReference type="ARBA" id="ARBA00022553"/>
    </source>
</evidence>
<evidence type="ECO:0000313" key="15">
    <source>
        <dbReference type="Proteomes" id="UP000622797"/>
    </source>
</evidence>
<dbReference type="GO" id="GO:1901336">
    <property type="term" value="P:lactone biosynthetic process"/>
    <property type="evidence" value="ECO:0007669"/>
    <property type="project" value="UniProtKB-ARBA"/>
</dbReference>
<evidence type="ECO:0000256" key="2">
    <source>
        <dbReference type="ARBA" id="ARBA00022450"/>
    </source>
</evidence>
<dbReference type="InterPro" id="IPR020807">
    <property type="entry name" value="PKS_DH"/>
</dbReference>
<dbReference type="Pfam" id="PF08242">
    <property type="entry name" value="Methyltransf_12"/>
    <property type="match status" value="1"/>
</dbReference>
<dbReference type="InterPro" id="IPR016035">
    <property type="entry name" value="Acyl_Trfase/lysoPLipase"/>
</dbReference>
<keyword evidence="6" id="KW-0560">Oxidoreductase</keyword>
<evidence type="ECO:0000259" key="13">
    <source>
        <dbReference type="PROSITE" id="PS52019"/>
    </source>
</evidence>
<evidence type="ECO:0000256" key="7">
    <source>
        <dbReference type="ARBA" id="ARBA00023268"/>
    </source>
</evidence>
<dbReference type="InterPro" id="IPR032821">
    <property type="entry name" value="PKS_assoc"/>
</dbReference>
<dbReference type="InterPro" id="IPR042104">
    <property type="entry name" value="PKS_dehydratase_sf"/>
</dbReference>
<dbReference type="InterPro" id="IPR020843">
    <property type="entry name" value="ER"/>
</dbReference>
<dbReference type="Pfam" id="PF14765">
    <property type="entry name" value="PS-DH"/>
    <property type="match status" value="1"/>
</dbReference>
<dbReference type="Pfam" id="PF02801">
    <property type="entry name" value="Ketoacyl-synt_C"/>
    <property type="match status" value="1"/>
</dbReference>
<dbReference type="InterPro" id="IPR029063">
    <property type="entry name" value="SAM-dependent_MTases_sf"/>
</dbReference>
<dbReference type="SUPFAM" id="SSF51735">
    <property type="entry name" value="NAD(P)-binding Rossmann-fold domains"/>
    <property type="match status" value="2"/>
</dbReference>
<dbReference type="SMART" id="SM00827">
    <property type="entry name" value="PKS_AT"/>
    <property type="match status" value="1"/>
</dbReference>
<dbReference type="Pfam" id="PF08240">
    <property type="entry name" value="ADH_N"/>
    <property type="match status" value="1"/>
</dbReference>
<feature type="active site" description="Proton acceptor; for dehydratase activity" evidence="9">
    <location>
        <position position="930"/>
    </location>
</feature>
<keyword evidence="8" id="KW-0012">Acyltransferase</keyword>
<dbReference type="InterPro" id="IPR050091">
    <property type="entry name" value="PKS_NRPS_Biosynth_Enz"/>
</dbReference>
<dbReference type="InterPro" id="IPR049900">
    <property type="entry name" value="PKS_mFAS_DH"/>
</dbReference>
<dbReference type="OrthoDB" id="329835at2759"/>
<dbReference type="GO" id="GO:0004312">
    <property type="term" value="F:fatty acid synthase activity"/>
    <property type="evidence" value="ECO:0007669"/>
    <property type="project" value="TreeGrafter"/>
</dbReference>
<dbReference type="SMART" id="SM00823">
    <property type="entry name" value="PKS_PP"/>
    <property type="match status" value="1"/>
</dbReference>
<dbReference type="Pfam" id="PF00698">
    <property type="entry name" value="Acyl_transf_1"/>
    <property type="match status" value="1"/>
</dbReference>
<keyword evidence="15" id="KW-1185">Reference proteome</keyword>
<feature type="domain" description="Ketosynthase family 3 (KS3)" evidence="12">
    <location>
        <begin position="1"/>
        <end position="367"/>
    </location>
</feature>
<dbReference type="InterPro" id="IPR020841">
    <property type="entry name" value="PKS_Beta-ketoAc_synthase_dom"/>
</dbReference>
<dbReference type="GO" id="GO:0004315">
    <property type="term" value="F:3-oxoacyl-[acyl-carrier-protein] synthase activity"/>
    <property type="evidence" value="ECO:0007669"/>
    <property type="project" value="InterPro"/>
</dbReference>
<feature type="domain" description="Carrier" evidence="11">
    <location>
        <begin position="2461"/>
        <end position="2538"/>
    </location>
</feature>
<reference evidence="14" key="1">
    <citation type="journal article" date="2020" name="BMC Genomics">
        <title>Correction to: Identification and distribution of gene clusters required for synthesis of sphingolipid metabolism inhibitors in diverse species of the filamentous fungus Fusarium.</title>
        <authorList>
            <person name="Kim H.S."/>
            <person name="Lohmar J.M."/>
            <person name="Busman M."/>
            <person name="Brown D.W."/>
            <person name="Naumann T.A."/>
            <person name="Divon H.H."/>
            <person name="Lysoe E."/>
            <person name="Uhlig S."/>
            <person name="Proctor R.H."/>
        </authorList>
    </citation>
    <scope>NUCLEOTIDE SEQUENCE</scope>
    <source>
        <strain evidence="14">NRRL 20472</strain>
    </source>
</reference>
<dbReference type="InterPro" id="IPR016039">
    <property type="entry name" value="Thiolase-like"/>
</dbReference>
<dbReference type="InterPro" id="IPR018201">
    <property type="entry name" value="Ketoacyl_synth_AS"/>
</dbReference>
<name>A0A8H4TWZ3_9HYPO</name>
<dbReference type="GO" id="GO:0006633">
    <property type="term" value="P:fatty acid biosynthetic process"/>
    <property type="evidence" value="ECO:0007669"/>
    <property type="project" value="InterPro"/>
</dbReference>
<evidence type="ECO:0000256" key="1">
    <source>
        <dbReference type="ARBA" id="ARBA00005179"/>
    </source>
</evidence>
<dbReference type="GO" id="GO:0008270">
    <property type="term" value="F:zinc ion binding"/>
    <property type="evidence" value="ECO:0007669"/>
    <property type="project" value="InterPro"/>
</dbReference>
<dbReference type="PANTHER" id="PTHR43775">
    <property type="entry name" value="FATTY ACID SYNTHASE"/>
    <property type="match status" value="1"/>
</dbReference>
<dbReference type="InterPro" id="IPR020806">
    <property type="entry name" value="PKS_PP-bd"/>
</dbReference>
<evidence type="ECO:0000313" key="14">
    <source>
        <dbReference type="EMBL" id="KAF4965561.1"/>
    </source>
</evidence>
<feature type="compositionally biased region" description="Basic and acidic residues" evidence="10">
    <location>
        <begin position="61"/>
        <end position="81"/>
    </location>
</feature>
<dbReference type="GO" id="GO:0016491">
    <property type="term" value="F:oxidoreductase activity"/>
    <property type="evidence" value="ECO:0007669"/>
    <property type="project" value="UniProtKB-KW"/>
</dbReference>
<dbReference type="PROSITE" id="PS50075">
    <property type="entry name" value="CARRIER"/>
    <property type="match status" value="1"/>
</dbReference>
<dbReference type="PROSITE" id="PS01162">
    <property type="entry name" value="QOR_ZETA_CRYSTAL"/>
    <property type="match status" value="1"/>
</dbReference>
<dbReference type="Pfam" id="PF08659">
    <property type="entry name" value="KR"/>
    <property type="match status" value="1"/>
</dbReference>
<dbReference type="InterPro" id="IPR009081">
    <property type="entry name" value="PP-bd_ACP"/>
</dbReference>
<sequence length="2542" mass="279067">MESRTHDPQCSEAKADVLPPLAIIGMSYKLPQDVVDDPGLWNMLLDKRCTSEKAPSSRFNVDAHYHPDNRRPGNTHDPDVPAKYRGIASVPSMLANRVSWFFDLKGPSVSVDTACSSSLLALDLVCQSIWGREATMGLACGSNLMFTPSTTSSLDALGILGKDGRCFSFDHRANGYARGEGIGVLVVKPVDAAIRDGDTIRAIIRSSCSNSDGRTATISNPSQEAQRRLILDAHAKAGLDLGLTRYFEAHGTGTQVGDPTEVGAIGRVFRKYRSSEDPLYVGSIKANVGHLEGAAGVAGVFKAVLVLESGIIPPQANFEKLNPAIDAEFWNIKIPTEAVRWPTTGLRRVSVQSFGIGGANSHVVLEDAYSFMQQRGLRANHNTNLLTGSYLPDLGDTTKDRHSHPNTVTQPPGNICGEEDISKIKDSHPQLLIWSAYDEAGLTRTAQAWKKYMTEFRPSPAEHATHLMNLSYTLTSRRTHFQFRSSAVVRSLDELSTLTDSISTGSRAVADPGVAFVFSGQGGQWHAMGRELLSRYSVYHQSVVDAAVYLKTLGCRWDAVDELMKDEKLSNIIEPEFGQPLCTIVQIALVDLLSSFGIIPSKVIGHSSGEIAAAFQGGMMAVGASRLAVKEHLQSVEEKLGHKRLVVACVNSPRSVTISGDSTHLDHLKRLLDSDPHPVFSRKLKVNVAYHSFQMNEIAEEYLTCLGDLGPPPVAACDLHSAAPVMISTVTGEILERDEMANSEYWARNMISPVLFSDALLAVCETAGMSSTASTLKLDGSHKRGVAITHLVEIGPHSVLQGPIRETIQSVEKGGLVHYSSSLIRNKSAVETVLGTVGHLHCAGYKLKLEVANSDMSINNACRKVLTTLPEYAFNHSKSYWFESRISKSYRFRTFANHDLLGVPAADWNASEARWRHVLQISSHPWIEHHKINGSILYPASGMLVMAIEAAKQLADPSRTFSGFVLQDVRFHSALVILEDMHGSEVNLHMNPSKDDSEKDAGLFKFRIYQHKTSSADEWTEICDGSIQVIYTESKSTHVGSNGGTSTDTTELEKWREGHLRHVSAVNDQCSNKIETKKLYDLLLQSGYEYGPAFQGIQEFHHNDSETAISKISTSCWSRYSKAWDVGSEHVIHPTTLDTILHTMIATSFRSGVTRISTSIPTFIGHMWISAGGGLAASNAETAVAVTRVASAGLRDARSEIFVVDSEQSTVLMDVNNLETTLIAGSDETKIMDVQDVLKPCHTVDWHVDPSLLSASELQRYCDDSIQEPQKLDVDRFADIDFLVTAKIKHALHARAGRPRQDGHRQKYYDWMKHRLELWHSLHGGTMRDLEDEDLIERVMQRMSVGDHESRLYASIAREHDRLLADDKYALDLLFTGTMISNYYRASSQAPGTARLCTLIDTMAHQNPEARIIEIGAGIGSLTDHLMESLTTRSNGSEISLTPRFERYDYTDLSPFFFIEAKERYAQVGSRMRFAALDIEKDPGTQGFELATYDFVIANGVLHATPDLLITLANCRKLLKPGGKLIFAEVTNEDEGHRLNFVFGLLEGWWSGAEPSRQMNPSIGVHQWHDLLQRSGFSGNDLVMPDYQDQRRHEWSLIVSTAIANGHGIDRSIGVGEANRSVTIIYDGTDTKQRTLSAELESHLGKEGFGSISVAPISSITADETPKAKILIFILELTTPWWENVDETQFRKIQVLLTDEVDQKSLWICQKGRESFGANDVQPAPAYSLIDGISRVLNSELEAPALSILKLQTQGDVSCRQLSHIAKVTKRLSQESEKFPDTEYVEANDQLLIPRMVQSASLTEALNDRLKPKKTITRKWKESSSTTEAVPLRLIVGTPGLLNTMQFVQDHERDAVPLDEGEIEIEVCSVGLNYRDVLIALGRLQNAEIGCECAGVVSRLGSDVADLLVGDRVVALVLSGYRSYVRVDHRLVIRIPPWMTFEIAASMLVNHFTAWSAFHDICRVRNGETVLIHSAAGGTGQAAVQVAKYLGANVLATTSTSDKKALLKGQYGLQEDHIFNSRKPSDFSLGVNRVTNGRGVDAVLNSLSGQSLSATWECMAPFGRFVEIGKKDILARKQLSMAKFEENVSFHAFDVGIVCKHRPESVRPLVEKILGLHKEGHLTPAQPMQIHGVSEIEKMFRTMQGGKTMGKVVVSMKPAEDVVATVDTVPSTRLETTASYVIAGGLGGLGMTMAAWLVDRGARNLVLISRSGPRSAEAQAFVKGLRQKGVSVATPRCDVSDYESLRCALTECAKSMPPVRGAIQASMVLRDAAFAGMTYRDWSAATRPKVQGSWNMHLLLPADMDFFIGLSSAAGAAGGRGQANYAAGNTYIDALMRYRAARGQAATTLDLGVFLDVGFLTQDKDLRARWVDHEHTSVTERDLLSLLDIYCSSATNEMPYQAAFGIAGFVGGKSTSYFFKKPMLRGLVLEQQVASFRRTDSKDARKVDFALVFANASCLDDVVSTVCEALLSKLAQTLALDKDELGLDTPLHVFGVDSLVAVELRSWFAREVFADLAVFDLLGGATARTASVLAVSKTQLRK</sequence>
<evidence type="ECO:0000256" key="10">
    <source>
        <dbReference type="SAM" id="MobiDB-lite"/>
    </source>
</evidence>
<evidence type="ECO:0000256" key="9">
    <source>
        <dbReference type="PROSITE-ProRule" id="PRU01363"/>
    </source>
</evidence>
<evidence type="ECO:0000256" key="4">
    <source>
        <dbReference type="ARBA" id="ARBA00022679"/>
    </source>
</evidence>
<dbReference type="Pfam" id="PF13602">
    <property type="entry name" value="ADH_zinc_N_2"/>
    <property type="match status" value="1"/>
</dbReference>
<accession>A0A8H4TWZ3</accession>
<dbReference type="InterPro" id="IPR036291">
    <property type="entry name" value="NAD(P)-bd_dom_sf"/>
</dbReference>
<dbReference type="InterPro" id="IPR014030">
    <property type="entry name" value="Ketoacyl_synth_N"/>
</dbReference>
<gene>
    <name evidence="14" type="ORF">FSARC_6646</name>
</gene>
<evidence type="ECO:0000256" key="5">
    <source>
        <dbReference type="ARBA" id="ARBA00022857"/>
    </source>
</evidence>
<dbReference type="InterPro" id="IPR013154">
    <property type="entry name" value="ADH-like_N"/>
</dbReference>
<dbReference type="GO" id="GO:0044550">
    <property type="term" value="P:secondary metabolite biosynthetic process"/>
    <property type="evidence" value="ECO:0007669"/>
    <property type="project" value="TreeGrafter"/>
</dbReference>
<dbReference type="Gene3D" id="3.40.366.10">
    <property type="entry name" value="Malonyl-Coenzyme A Acyl Carrier Protein, domain 2"/>
    <property type="match status" value="2"/>
</dbReference>
<evidence type="ECO:0008006" key="16">
    <source>
        <dbReference type="Google" id="ProtNLM"/>
    </source>
</evidence>
<dbReference type="InterPro" id="IPR014043">
    <property type="entry name" value="Acyl_transferase_dom"/>
</dbReference>
<dbReference type="CDD" id="cd02440">
    <property type="entry name" value="AdoMet_MTases"/>
    <property type="match status" value="1"/>
</dbReference>
<keyword evidence="2" id="KW-0596">Phosphopantetheine</keyword>
<dbReference type="Pfam" id="PF21089">
    <property type="entry name" value="PKS_DH_N"/>
    <property type="match status" value="1"/>
</dbReference>
<dbReference type="InterPro" id="IPR049551">
    <property type="entry name" value="PKS_DH_C"/>
</dbReference>
<dbReference type="GO" id="GO:0031177">
    <property type="term" value="F:phosphopantetheine binding"/>
    <property type="evidence" value="ECO:0007669"/>
    <property type="project" value="InterPro"/>
</dbReference>
<dbReference type="Gene3D" id="3.90.180.10">
    <property type="entry name" value="Medium-chain alcohol dehydrogenases, catalytic domain"/>
    <property type="match status" value="1"/>
</dbReference>
<dbReference type="Pfam" id="PF23297">
    <property type="entry name" value="ACP_SdgA_C"/>
    <property type="match status" value="1"/>
</dbReference>
<dbReference type="Pfam" id="PF00109">
    <property type="entry name" value="ketoacyl-synt"/>
    <property type="match status" value="2"/>
</dbReference>
<dbReference type="CDD" id="cd05195">
    <property type="entry name" value="enoyl_red"/>
    <property type="match status" value="1"/>
</dbReference>
<evidence type="ECO:0000259" key="11">
    <source>
        <dbReference type="PROSITE" id="PS50075"/>
    </source>
</evidence>
<feature type="region of interest" description="Disordered" evidence="10">
    <location>
        <begin position="60"/>
        <end position="81"/>
    </location>
</feature>
<dbReference type="Gene3D" id="3.40.50.720">
    <property type="entry name" value="NAD(P)-binding Rossmann-like Domain"/>
    <property type="match status" value="2"/>
</dbReference>
<dbReference type="SUPFAM" id="SSF47336">
    <property type="entry name" value="ACP-like"/>
    <property type="match status" value="1"/>
</dbReference>
<dbReference type="InterPro" id="IPR057326">
    <property type="entry name" value="KR_dom"/>
</dbReference>
<dbReference type="FunFam" id="3.40.50.720:FF:000209">
    <property type="entry name" value="Polyketide synthase Pks12"/>
    <property type="match status" value="1"/>
</dbReference>
<dbReference type="SMART" id="SM00829">
    <property type="entry name" value="PKS_ER"/>
    <property type="match status" value="1"/>
</dbReference>
<keyword evidence="4" id="KW-0808">Transferase</keyword>